<dbReference type="Proteomes" id="UP000006997">
    <property type="component" value="Unassembled WGS sequence"/>
</dbReference>
<accession>J8EJV3</accession>
<sequence length="38" mass="4622">MVTYQQTEVVPRNCNSRPQELFLWGESFLLYKFHYAII</sequence>
<name>J8EJV3_BACCE</name>
<gene>
    <name evidence="1" type="ORF">II3_04307</name>
</gene>
<dbReference type="AlphaFoldDB" id="J8EJV3"/>
<dbReference type="EMBL" id="AHEN01000037">
    <property type="protein sequence ID" value="EJQ97256.1"/>
    <property type="molecule type" value="Genomic_DNA"/>
</dbReference>
<evidence type="ECO:0000313" key="2">
    <source>
        <dbReference type="Proteomes" id="UP000006997"/>
    </source>
</evidence>
<dbReference type="HOGENOM" id="CLU_219946_0_0_9"/>
<evidence type="ECO:0000313" key="1">
    <source>
        <dbReference type="EMBL" id="EJQ97256.1"/>
    </source>
</evidence>
<proteinExistence type="predicted"/>
<comment type="caution">
    <text evidence="1">The sequence shown here is derived from an EMBL/GenBank/DDBJ whole genome shotgun (WGS) entry which is preliminary data.</text>
</comment>
<reference evidence="1 2" key="1">
    <citation type="submission" date="2012-04" db="EMBL/GenBank/DDBJ databases">
        <title>The Genome Sequence of Bacillus cereus MC67.</title>
        <authorList>
            <consortium name="The Broad Institute Genome Sequencing Platform"/>
            <consortium name="The Broad Institute Genome Sequencing Center for Infectious Disease"/>
            <person name="Feldgarden M."/>
            <person name="Van der Auwera G.A."/>
            <person name="Mahillon J."/>
            <person name="Duprez V."/>
            <person name="Timmery S."/>
            <person name="Mattelet C."/>
            <person name="Dierick K."/>
            <person name="Sun M."/>
            <person name="Yu Z."/>
            <person name="Zhu L."/>
            <person name="Hu X."/>
            <person name="Shank E.B."/>
            <person name="Swiecicka I."/>
            <person name="Hansen B.M."/>
            <person name="Andrup L."/>
            <person name="Young S.K."/>
            <person name="Zeng Q."/>
            <person name="Gargeya S."/>
            <person name="Fitzgerald M."/>
            <person name="Haas B."/>
            <person name="Abouelleil A."/>
            <person name="Alvarado L."/>
            <person name="Arachchi H.M."/>
            <person name="Berlin A."/>
            <person name="Chapman S.B."/>
            <person name="Goldberg J."/>
            <person name="Griggs A."/>
            <person name="Gujja S."/>
            <person name="Hansen M."/>
            <person name="Howarth C."/>
            <person name="Imamovic A."/>
            <person name="Larimer J."/>
            <person name="McCowen C."/>
            <person name="Montmayeur A."/>
            <person name="Murphy C."/>
            <person name="Neiman D."/>
            <person name="Pearson M."/>
            <person name="Priest M."/>
            <person name="Roberts A."/>
            <person name="Saif S."/>
            <person name="Shea T."/>
            <person name="Sisk P."/>
            <person name="Sykes S."/>
            <person name="Wortman J."/>
            <person name="Nusbaum C."/>
            <person name="Birren B."/>
        </authorList>
    </citation>
    <scope>NUCLEOTIDE SEQUENCE [LARGE SCALE GENOMIC DNA]</scope>
    <source>
        <strain evidence="1 2">MC67</strain>
    </source>
</reference>
<protein>
    <submittedName>
        <fullName evidence="1">Uncharacterized protein</fullName>
    </submittedName>
</protein>
<organism evidence="1 2">
    <name type="scientific">Bacillus cereus MC67</name>
    <dbReference type="NCBI Taxonomy" id="1053219"/>
    <lineage>
        <taxon>Bacteria</taxon>
        <taxon>Bacillati</taxon>
        <taxon>Bacillota</taxon>
        <taxon>Bacilli</taxon>
        <taxon>Bacillales</taxon>
        <taxon>Bacillaceae</taxon>
        <taxon>Bacillus</taxon>
        <taxon>Bacillus cereus group</taxon>
    </lineage>
</organism>